<sequence>MNIESIQLESSLIYCQSHLCLYLLGVIRSNTQDKVSPQLELIDDILVF</sequence>
<name>A0A0B0PUB0_GOSAR</name>
<dbReference type="AlphaFoldDB" id="A0A0B0PUB0"/>
<dbReference type="Proteomes" id="UP000032142">
    <property type="component" value="Unassembled WGS sequence"/>
</dbReference>
<evidence type="ECO:0000313" key="1">
    <source>
        <dbReference type="EMBL" id="KHG28407.1"/>
    </source>
</evidence>
<gene>
    <name evidence="1" type="ORF">F383_12987</name>
</gene>
<reference evidence="2" key="1">
    <citation type="submission" date="2014-09" db="EMBL/GenBank/DDBJ databases">
        <authorList>
            <person name="Mudge J."/>
            <person name="Ramaraj T."/>
            <person name="Lindquist I.E."/>
            <person name="Bharti A.K."/>
            <person name="Sundararajan A."/>
            <person name="Cameron C.T."/>
            <person name="Woodward J.E."/>
            <person name="May G.D."/>
            <person name="Brubaker C."/>
            <person name="Broadhvest J."/>
            <person name="Wilkins T.A."/>
        </authorList>
    </citation>
    <scope>NUCLEOTIDE SEQUENCE</scope>
    <source>
        <strain evidence="2">cv. AKA8401</strain>
    </source>
</reference>
<protein>
    <submittedName>
        <fullName evidence="1">Uncharacterized protein</fullName>
    </submittedName>
</protein>
<organism evidence="1 2">
    <name type="scientific">Gossypium arboreum</name>
    <name type="common">Tree cotton</name>
    <name type="synonym">Gossypium nanking</name>
    <dbReference type="NCBI Taxonomy" id="29729"/>
    <lineage>
        <taxon>Eukaryota</taxon>
        <taxon>Viridiplantae</taxon>
        <taxon>Streptophyta</taxon>
        <taxon>Embryophyta</taxon>
        <taxon>Tracheophyta</taxon>
        <taxon>Spermatophyta</taxon>
        <taxon>Magnoliopsida</taxon>
        <taxon>eudicotyledons</taxon>
        <taxon>Gunneridae</taxon>
        <taxon>Pentapetalae</taxon>
        <taxon>rosids</taxon>
        <taxon>malvids</taxon>
        <taxon>Malvales</taxon>
        <taxon>Malvaceae</taxon>
        <taxon>Malvoideae</taxon>
        <taxon>Gossypium</taxon>
    </lineage>
</organism>
<evidence type="ECO:0000313" key="2">
    <source>
        <dbReference type="Proteomes" id="UP000032142"/>
    </source>
</evidence>
<keyword evidence="2" id="KW-1185">Reference proteome</keyword>
<proteinExistence type="predicted"/>
<dbReference type="EMBL" id="KN444824">
    <property type="protein sequence ID" value="KHG28407.1"/>
    <property type="molecule type" value="Genomic_DNA"/>
</dbReference>
<accession>A0A0B0PUB0</accession>